<dbReference type="InterPro" id="IPR036116">
    <property type="entry name" value="FN3_sf"/>
</dbReference>
<accession>A0ABS5SC53</accession>
<name>A0ABS5SC53_9BACT</name>
<dbReference type="Pfam" id="PF00041">
    <property type="entry name" value="fn3"/>
    <property type="match status" value="1"/>
</dbReference>
<dbReference type="InterPro" id="IPR044060">
    <property type="entry name" value="Bacterial_rp_domain"/>
</dbReference>
<evidence type="ECO:0000313" key="3">
    <source>
        <dbReference type="Proteomes" id="UP000756860"/>
    </source>
</evidence>
<sequence>MTTLAWDPPVNADGTPFTGINGYKLHVGSASRNYSQTIDVGNTTTYALNNLSEGSTYYFTVTDYDGAGNESGYSNEISKSFPFTYSLTATASAGGTIAPVGSVTTSTATSGTSTITSMTVSQGGSQSFSIIPNAGYSIANVTVDGVSVGAVNTYTFTNVTADHAITATFASFTASSTFTVTATSGTGGSITPSGITTVNSGASQVYTIAPTAGYRIADVIVDGISVGAVSSYTFSNVVANRTISATFSASTSTSTTFTSSSVWQNQSIPSQNGVFTTSFDLIPNDNNINALTVLSAMPAQDVTNGATMVRFNPTGTIDARNGSIYAADAAIPYTAGNTYHVRMLVNVTNHTYDVYVAPQGGAEICLATGYAFRTEQASASPLNNLGFVAFTGSHQVLNFAIAPLVSYSISASAGTGGSITPSGNTSMNSGASQTYTIAPSAGYTIADVKVDGISVGAVASYTFSNITANHTITANFAATPVTYTLSASASAGGSITPSGTTTVNSGATQTYTFTPAVGYSIASVTVDGVSVGSVANYTFNSITANHTIVANFVVTAGHWNDIGTAKIAGLDGSAQYMIWSPIKADATGTVNKLRISIRQFGSPTQLRLALYNKSGKKLTEGSVVAAAAGYVEISVNPVSVSQGTTYYIAAQAASNLLYKFDCGAVSGGFEAANAFSNGLPSSLPGTTKRWGNYLLTASMYIR</sequence>
<dbReference type="InterPro" id="IPR013783">
    <property type="entry name" value="Ig-like_fold"/>
</dbReference>
<dbReference type="PROSITE" id="PS50853">
    <property type="entry name" value="FN3"/>
    <property type="match status" value="1"/>
</dbReference>
<dbReference type="CDD" id="cd00063">
    <property type="entry name" value="FN3"/>
    <property type="match status" value="1"/>
</dbReference>
<evidence type="ECO:0000313" key="2">
    <source>
        <dbReference type="EMBL" id="MBT0652939.1"/>
    </source>
</evidence>
<protein>
    <submittedName>
        <fullName evidence="2">Fibronectin type III domain-containing protein</fullName>
    </submittedName>
</protein>
<organism evidence="2 3">
    <name type="scientific">Geomobilimonas luticola</name>
    <dbReference type="NCBI Taxonomy" id="1114878"/>
    <lineage>
        <taxon>Bacteria</taxon>
        <taxon>Pseudomonadati</taxon>
        <taxon>Thermodesulfobacteriota</taxon>
        <taxon>Desulfuromonadia</taxon>
        <taxon>Geobacterales</taxon>
        <taxon>Geobacteraceae</taxon>
        <taxon>Geomobilimonas</taxon>
    </lineage>
</organism>
<proteinExistence type="predicted"/>
<evidence type="ECO:0000259" key="1">
    <source>
        <dbReference type="PROSITE" id="PS50853"/>
    </source>
</evidence>
<dbReference type="InterPro" id="IPR003961">
    <property type="entry name" value="FN3_dom"/>
</dbReference>
<dbReference type="Pfam" id="PF18998">
    <property type="entry name" value="Flg_new_2"/>
    <property type="match status" value="3"/>
</dbReference>
<dbReference type="EMBL" id="JAHCVK010000002">
    <property type="protein sequence ID" value="MBT0652939.1"/>
    <property type="molecule type" value="Genomic_DNA"/>
</dbReference>
<keyword evidence="3" id="KW-1185">Reference proteome</keyword>
<reference evidence="2 3" key="1">
    <citation type="submission" date="2021-05" db="EMBL/GenBank/DDBJ databases">
        <title>The draft genome of Geobacter luticola JCM 17780.</title>
        <authorList>
            <person name="Xu Z."/>
            <person name="Masuda Y."/>
            <person name="Itoh H."/>
            <person name="Senoo K."/>
        </authorList>
    </citation>
    <scope>NUCLEOTIDE SEQUENCE [LARGE SCALE GENOMIC DNA]</scope>
    <source>
        <strain evidence="2 3">JCM 17780</strain>
    </source>
</reference>
<gene>
    <name evidence="2" type="ORF">KI810_07715</name>
</gene>
<dbReference type="SUPFAM" id="SSF49265">
    <property type="entry name" value="Fibronectin type III"/>
    <property type="match status" value="1"/>
</dbReference>
<dbReference type="Proteomes" id="UP000756860">
    <property type="component" value="Unassembled WGS sequence"/>
</dbReference>
<feature type="domain" description="Fibronectin type-III" evidence="1">
    <location>
        <begin position="1"/>
        <end position="84"/>
    </location>
</feature>
<comment type="caution">
    <text evidence="2">The sequence shown here is derived from an EMBL/GenBank/DDBJ whole genome shotgun (WGS) entry which is preliminary data.</text>
</comment>
<dbReference type="Gene3D" id="2.60.40.10">
    <property type="entry name" value="Immunoglobulins"/>
    <property type="match status" value="1"/>
</dbReference>